<evidence type="ECO:0000313" key="3">
    <source>
        <dbReference type="Proteomes" id="UP000323567"/>
    </source>
</evidence>
<sequence>MRTTTRNNQTLPDIAVQECGNIEAAFDIARLNGLSLTDELKTGQTLDIACTTACTESVVGELAADGVKPATAPSAEEVEAAPYGGIGYMGIEIDFVVK</sequence>
<evidence type="ECO:0000259" key="1">
    <source>
        <dbReference type="PROSITE" id="PS51782"/>
    </source>
</evidence>
<evidence type="ECO:0000313" key="2">
    <source>
        <dbReference type="EMBL" id="KAA2369894.1"/>
    </source>
</evidence>
<dbReference type="RefSeq" id="WP_149887416.1">
    <property type="nucleotide sequence ID" value="NZ_DBEWHZ010000148.1"/>
</dbReference>
<feature type="domain" description="LysM" evidence="1">
    <location>
        <begin position="1"/>
        <end position="48"/>
    </location>
</feature>
<accession>A0A5B3G8I2</accession>
<dbReference type="EMBL" id="VVXK01000011">
    <property type="protein sequence ID" value="KAA2369894.1"/>
    <property type="molecule type" value="Genomic_DNA"/>
</dbReference>
<gene>
    <name evidence="2" type="ORF">F2Y13_08905</name>
</gene>
<dbReference type="PROSITE" id="PS51782">
    <property type="entry name" value="LYSM"/>
    <property type="match status" value="1"/>
</dbReference>
<protein>
    <recommendedName>
        <fullName evidence="1">LysM domain-containing protein</fullName>
    </recommendedName>
</protein>
<comment type="caution">
    <text evidence="2">The sequence shown here is derived from an EMBL/GenBank/DDBJ whole genome shotgun (WGS) entry which is preliminary data.</text>
</comment>
<proteinExistence type="predicted"/>
<dbReference type="InterPro" id="IPR018392">
    <property type="entry name" value="LysM"/>
</dbReference>
<name>A0A5B3G8I2_9BACT</name>
<organism evidence="2 3">
    <name type="scientific">Alistipes shahii</name>
    <dbReference type="NCBI Taxonomy" id="328814"/>
    <lineage>
        <taxon>Bacteria</taxon>
        <taxon>Pseudomonadati</taxon>
        <taxon>Bacteroidota</taxon>
        <taxon>Bacteroidia</taxon>
        <taxon>Bacteroidales</taxon>
        <taxon>Rikenellaceae</taxon>
        <taxon>Alistipes</taxon>
    </lineage>
</organism>
<dbReference type="Proteomes" id="UP000323567">
    <property type="component" value="Unassembled WGS sequence"/>
</dbReference>
<reference evidence="2 3" key="1">
    <citation type="journal article" date="2019" name="Nat. Med.">
        <title>A library of human gut bacterial isolates paired with longitudinal multiomics data enables mechanistic microbiome research.</title>
        <authorList>
            <person name="Poyet M."/>
            <person name="Groussin M."/>
            <person name="Gibbons S.M."/>
            <person name="Avila-Pacheco J."/>
            <person name="Jiang X."/>
            <person name="Kearney S.M."/>
            <person name="Perrotta A.R."/>
            <person name="Berdy B."/>
            <person name="Zhao S."/>
            <person name="Lieberman T.D."/>
            <person name="Swanson P.K."/>
            <person name="Smith M."/>
            <person name="Roesemann S."/>
            <person name="Alexander J.E."/>
            <person name="Rich S.A."/>
            <person name="Livny J."/>
            <person name="Vlamakis H."/>
            <person name="Clish C."/>
            <person name="Bullock K."/>
            <person name="Deik A."/>
            <person name="Scott J."/>
            <person name="Pierce K.A."/>
            <person name="Xavier R.J."/>
            <person name="Alm E.J."/>
        </authorList>
    </citation>
    <scope>NUCLEOTIDE SEQUENCE [LARGE SCALE GENOMIC DNA]</scope>
    <source>
        <strain evidence="2 3">BIOML-A2</strain>
    </source>
</reference>
<dbReference type="AlphaFoldDB" id="A0A5B3G8I2"/>